<evidence type="ECO:0000256" key="6">
    <source>
        <dbReference type="ARBA" id="ARBA00022782"/>
    </source>
</evidence>
<dbReference type="Ensembl" id="ENSCVAT00000023076.1">
    <property type="protein sequence ID" value="ENSCVAP00000015077.1"/>
    <property type="gene ID" value="ENSCVAG00000017811.1"/>
</dbReference>
<evidence type="ECO:0000256" key="2">
    <source>
        <dbReference type="ARBA" id="ARBA00018808"/>
    </source>
</evidence>
<dbReference type="AlphaFoldDB" id="A0A3Q2D8T0"/>
<keyword evidence="8" id="KW-0395">Inflammatory response</keyword>
<evidence type="ECO:0000313" key="11">
    <source>
        <dbReference type="Ensembl" id="ENSCVAP00000015077.1"/>
    </source>
</evidence>
<dbReference type="OMA" id="VHHHFRF"/>
<dbReference type="Gene3D" id="3.10.450.10">
    <property type="match status" value="1"/>
</dbReference>
<dbReference type="InterPro" id="IPR046350">
    <property type="entry name" value="Cystatin_sf"/>
</dbReference>
<keyword evidence="6" id="KW-0221">Differentiation</keyword>
<evidence type="ECO:0000256" key="1">
    <source>
        <dbReference type="ARBA" id="ARBA00004613"/>
    </source>
</evidence>
<evidence type="ECO:0000256" key="10">
    <source>
        <dbReference type="SAM" id="SignalP"/>
    </source>
</evidence>
<name>A0A3Q2D8T0_CYPVA</name>
<evidence type="ECO:0000256" key="8">
    <source>
        <dbReference type="ARBA" id="ARBA00023198"/>
    </source>
</evidence>
<keyword evidence="12" id="KW-1185">Reference proteome</keyword>
<evidence type="ECO:0000256" key="9">
    <source>
        <dbReference type="ARBA" id="ARBA00032785"/>
    </source>
</evidence>
<evidence type="ECO:0000256" key="3">
    <source>
        <dbReference type="ARBA" id="ARBA00022500"/>
    </source>
</evidence>
<accession>A0A3Q2D8T0</accession>
<dbReference type="Proteomes" id="UP000265020">
    <property type="component" value="Unassembled WGS sequence"/>
</dbReference>
<dbReference type="GO" id="GO:0050994">
    <property type="term" value="P:regulation of lipid catabolic process"/>
    <property type="evidence" value="ECO:0007669"/>
    <property type="project" value="InterPro"/>
</dbReference>
<dbReference type="GO" id="GO:0005102">
    <property type="term" value="F:signaling receptor binding"/>
    <property type="evidence" value="ECO:0007669"/>
    <property type="project" value="InterPro"/>
</dbReference>
<dbReference type="GO" id="GO:0006935">
    <property type="term" value="P:chemotaxis"/>
    <property type="evidence" value="ECO:0007669"/>
    <property type="project" value="UniProtKB-KW"/>
</dbReference>
<dbReference type="GeneTree" id="ENSGT00400000024709"/>
<dbReference type="GO" id="GO:0030154">
    <property type="term" value="P:cell differentiation"/>
    <property type="evidence" value="ECO:0007669"/>
    <property type="project" value="UniProtKB-KW"/>
</dbReference>
<dbReference type="GO" id="GO:0005576">
    <property type="term" value="C:extracellular region"/>
    <property type="evidence" value="ECO:0007669"/>
    <property type="project" value="UniProtKB-SubCell"/>
</dbReference>
<dbReference type="PANTHER" id="PTHR15106:SF2">
    <property type="entry name" value="RETINOIC ACID RECEPTOR RESPONDER PROTEIN 2"/>
    <property type="match status" value="1"/>
</dbReference>
<dbReference type="STRING" id="28743.ENSCVAP00000015077"/>
<reference evidence="11" key="1">
    <citation type="submission" date="2025-08" db="UniProtKB">
        <authorList>
            <consortium name="Ensembl"/>
        </authorList>
    </citation>
    <scope>IDENTIFICATION</scope>
</reference>
<feature type="signal peptide" evidence="10">
    <location>
        <begin position="1"/>
        <end position="20"/>
    </location>
</feature>
<dbReference type="GO" id="GO:0006954">
    <property type="term" value="P:inflammatory response"/>
    <property type="evidence" value="ECO:0007669"/>
    <property type="project" value="UniProtKB-KW"/>
</dbReference>
<evidence type="ECO:0000256" key="7">
    <source>
        <dbReference type="ARBA" id="ARBA00023157"/>
    </source>
</evidence>
<keyword evidence="7" id="KW-1015">Disulfide bond</keyword>
<keyword evidence="3" id="KW-0145">Chemotaxis</keyword>
<evidence type="ECO:0000256" key="5">
    <source>
        <dbReference type="ARBA" id="ARBA00022729"/>
    </source>
</evidence>
<dbReference type="PANTHER" id="PTHR15106">
    <property type="entry name" value="RETINOIC ACID RECEPTOR RESPONDER PROTEIN 2"/>
    <property type="match status" value="1"/>
</dbReference>
<evidence type="ECO:0000313" key="12">
    <source>
        <dbReference type="Proteomes" id="UP000265020"/>
    </source>
</evidence>
<keyword evidence="5 10" id="KW-0732">Signal</keyword>
<sequence length="163" mass="18321">MAAGLLLLVCVGAVLLSVDAQHSYDELSDSFKKGVDLALDQLNSHSAVKNHFLFLRSVDKIEHDVGYGGLFFYHHFYLKPTKCTKGTTHSDPRICPFRNDRPLMDCAVCYKVYSGNIEAEPSPYVHCIQKPRLTQEMKDTRMQNWRKMTYATGAATIMALSTG</sequence>
<dbReference type="SUPFAM" id="SSF54403">
    <property type="entry name" value="Cystatin/monellin"/>
    <property type="match status" value="1"/>
</dbReference>
<dbReference type="InterPro" id="IPR029562">
    <property type="entry name" value="Chemerin"/>
</dbReference>
<comment type="subcellular location">
    <subcellularLocation>
        <location evidence="1">Secreted</location>
    </subcellularLocation>
</comment>
<proteinExistence type="predicted"/>
<evidence type="ECO:0000256" key="4">
    <source>
        <dbReference type="ARBA" id="ARBA00022525"/>
    </source>
</evidence>
<organism evidence="11 12">
    <name type="scientific">Cyprinodon variegatus</name>
    <name type="common">Sheepshead minnow</name>
    <dbReference type="NCBI Taxonomy" id="28743"/>
    <lineage>
        <taxon>Eukaryota</taxon>
        <taxon>Metazoa</taxon>
        <taxon>Chordata</taxon>
        <taxon>Craniata</taxon>
        <taxon>Vertebrata</taxon>
        <taxon>Euteleostomi</taxon>
        <taxon>Actinopterygii</taxon>
        <taxon>Neopterygii</taxon>
        <taxon>Teleostei</taxon>
        <taxon>Neoteleostei</taxon>
        <taxon>Acanthomorphata</taxon>
        <taxon>Ovalentaria</taxon>
        <taxon>Atherinomorphae</taxon>
        <taxon>Cyprinodontiformes</taxon>
        <taxon>Cyprinodontidae</taxon>
        <taxon>Cyprinodon</taxon>
    </lineage>
</organism>
<feature type="chain" id="PRO_5018783144" description="Retinoic acid receptor responder protein 2" evidence="10">
    <location>
        <begin position="21"/>
        <end position="163"/>
    </location>
</feature>
<protein>
    <recommendedName>
        <fullName evidence="2">Retinoic acid receptor responder protein 2</fullName>
    </recommendedName>
    <alternativeName>
        <fullName evidence="9">Chemerin</fullName>
    </alternativeName>
</protein>
<keyword evidence="4" id="KW-0964">Secreted</keyword>
<reference evidence="11" key="2">
    <citation type="submission" date="2025-09" db="UniProtKB">
        <authorList>
            <consortium name="Ensembl"/>
        </authorList>
    </citation>
    <scope>IDENTIFICATION</scope>
</reference>